<dbReference type="PANTHER" id="PTHR44757:SF2">
    <property type="entry name" value="BIOFILM ARCHITECTURE MAINTENANCE PROTEIN MBAA"/>
    <property type="match status" value="1"/>
</dbReference>
<dbReference type="Pfam" id="PF13426">
    <property type="entry name" value="PAS_9"/>
    <property type="match status" value="1"/>
</dbReference>
<dbReference type="RefSeq" id="WP_212011928.1">
    <property type="nucleotide sequence ID" value="NZ_JAAFYZ010000088.1"/>
</dbReference>
<dbReference type="Gene3D" id="3.30.450.20">
    <property type="entry name" value="PAS domain"/>
    <property type="match status" value="1"/>
</dbReference>
<organism evidence="4 5">
    <name type="scientific">Catenulispora pinistramenti</name>
    <dbReference type="NCBI Taxonomy" id="2705254"/>
    <lineage>
        <taxon>Bacteria</taxon>
        <taxon>Bacillati</taxon>
        <taxon>Actinomycetota</taxon>
        <taxon>Actinomycetes</taxon>
        <taxon>Catenulisporales</taxon>
        <taxon>Catenulisporaceae</taxon>
        <taxon>Catenulispora</taxon>
    </lineage>
</organism>
<protein>
    <submittedName>
        <fullName evidence="4">EAL domain-containing protein</fullName>
    </submittedName>
</protein>
<dbReference type="PROSITE" id="PS50883">
    <property type="entry name" value="EAL"/>
    <property type="match status" value="1"/>
</dbReference>
<dbReference type="Pfam" id="PF00990">
    <property type="entry name" value="GGDEF"/>
    <property type="match status" value="1"/>
</dbReference>
<dbReference type="SUPFAM" id="SSF55073">
    <property type="entry name" value="Nucleotide cyclase"/>
    <property type="match status" value="1"/>
</dbReference>
<gene>
    <name evidence="4" type="ORF">KGQ19_24265</name>
</gene>
<feature type="transmembrane region" description="Helical" evidence="1">
    <location>
        <begin position="30"/>
        <end position="49"/>
    </location>
</feature>
<evidence type="ECO:0000259" key="3">
    <source>
        <dbReference type="PROSITE" id="PS50887"/>
    </source>
</evidence>
<dbReference type="Proteomes" id="UP000730482">
    <property type="component" value="Unassembled WGS sequence"/>
</dbReference>
<dbReference type="InterPro" id="IPR035919">
    <property type="entry name" value="EAL_sf"/>
</dbReference>
<sequence>MTSRGLLVLFALWLAAIGIIGLAWPAVSTLTWVLAPFSAAVALVGGAVLHRSESRAPWFVLGAGIACWAAENAWLAVLGRTTVTTSPPLASQVLSSAGYLLTLFGLLLLVRRHSGDVRVGLVDGLTLACALALLGWAFLIVPYVDANGLTWAERAVALGYPLAGVIRVPLLARLITGGNVLNPAAWLLAGGAVAGLGSDLALMARVLDGQHPDLAAPGLGVGWFVFYLAWGVAGLHPSMAALGAPAPVRPARNPWPRLAVLGGACLIAPVALLAWAAYHGYGELAVLAVFAGTVIALVLTRLGLIFADYRKAGRRERVVGAAGTAMVSAVRQLDILEAIERAGRALFAPAADRRLLLASRVPEAQTLSGLVRTADLPPELAALAGGYPAALLFPLASRAGRVRGGEHGRSILMASGSVYELTELYKSIETIAAQAALAEDRVELMNEVRRNAGEVYFRTLIQNAADGIMIVPDGGRIRYASPSALRLFAPEPLIGQTVRELVGDENADRTRDLVAAGCAGRIDWVLRRSGSRRDVHVTADDLRRDPTVGAVVLTLRDVTEQRELENRLTEQALHDPLTSLPNRRYFQQRLQEAFAAASETEPLYLILLDMDDFKEVNDTKGHSVGDQLLSAAGRRLSAALRPADTVARIGGDEFAVVLERVPGTAAAQDLAGRVIAAFAQPFALDGQQVAAAVSVGLAGSPQCSSAEELLRNADLALYAAKRGGKHGWRQYENELHEEIVRRAAVRASLDRAIAEHDIRLDYQPVVELDGGRVVGFEALVRWPHPEHGLLLPDRFIPLAEETGQIVPLGRWILRQALQEAAGWSARSGDDIWVAVNVSAQQFADRGFADVVATALHAFDIEPALVVLELTESSLLPYEGDKARKILGGLKDLGVRIALDDFGTGFSSLSHLSELPVDILKIDKSFVARITESPDGLALVEGIVRIAEALRISVVAEGIEARDQWAALKGIGCDFGQGFLFGRPMNADSVHELLGSVL</sequence>
<dbReference type="InterPro" id="IPR029787">
    <property type="entry name" value="Nucleotide_cyclase"/>
</dbReference>
<dbReference type="NCBIfam" id="TIGR00229">
    <property type="entry name" value="sensory_box"/>
    <property type="match status" value="1"/>
</dbReference>
<keyword evidence="1" id="KW-0472">Membrane</keyword>
<evidence type="ECO:0000313" key="4">
    <source>
        <dbReference type="EMBL" id="MBS2549983.1"/>
    </source>
</evidence>
<dbReference type="EMBL" id="JAAFYZ010000088">
    <property type="protein sequence ID" value="MBS2549983.1"/>
    <property type="molecule type" value="Genomic_DNA"/>
</dbReference>
<reference evidence="4 5" key="1">
    <citation type="submission" date="2020-02" db="EMBL/GenBank/DDBJ databases">
        <title>Acidophilic actinobacteria isolated from forest soil.</title>
        <authorList>
            <person name="Golinska P."/>
        </authorList>
    </citation>
    <scope>NUCLEOTIDE SEQUENCE [LARGE SCALE GENOMIC DNA]</scope>
    <source>
        <strain evidence="4 5">NL8</strain>
    </source>
</reference>
<dbReference type="SMART" id="SM00267">
    <property type="entry name" value="GGDEF"/>
    <property type="match status" value="1"/>
</dbReference>
<dbReference type="SMART" id="SM00052">
    <property type="entry name" value="EAL"/>
    <property type="match status" value="1"/>
</dbReference>
<dbReference type="PANTHER" id="PTHR44757">
    <property type="entry name" value="DIGUANYLATE CYCLASE DGCP"/>
    <property type="match status" value="1"/>
</dbReference>
<dbReference type="PROSITE" id="PS50887">
    <property type="entry name" value="GGDEF"/>
    <property type="match status" value="1"/>
</dbReference>
<feature type="transmembrane region" description="Helical" evidence="1">
    <location>
        <begin position="121"/>
        <end position="143"/>
    </location>
</feature>
<dbReference type="InterPro" id="IPR000014">
    <property type="entry name" value="PAS"/>
</dbReference>
<feature type="domain" description="GGDEF" evidence="3">
    <location>
        <begin position="601"/>
        <end position="733"/>
    </location>
</feature>
<dbReference type="InterPro" id="IPR035965">
    <property type="entry name" value="PAS-like_dom_sf"/>
</dbReference>
<evidence type="ECO:0000313" key="5">
    <source>
        <dbReference type="Proteomes" id="UP000730482"/>
    </source>
</evidence>
<dbReference type="Gene3D" id="3.30.70.270">
    <property type="match status" value="1"/>
</dbReference>
<keyword evidence="1" id="KW-1133">Transmembrane helix</keyword>
<feature type="transmembrane region" description="Helical" evidence="1">
    <location>
        <begin position="7"/>
        <end position="24"/>
    </location>
</feature>
<dbReference type="Gene3D" id="3.20.20.450">
    <property type="entry name" value="EAL domain"/>
    <property type="match status" value="1"/>
</dbReference>
<dbReference type="SMART" id="SM00091">
    <property type="entry name" value="PAS"/>
    <property type="match status" value="1"/>
</dbReference>
<feature type="transmembrane region" description="Helical" evidence="1">
    <location>
        <begin position="56"/>
        <end position="77"/>
    </location>
</feature>
<keyword evidence="1" id="KW-0812">Transmembrane</keyword>
<evidence type="ECO:0000256" key="1">
    <source>
        <dbReference type="SAM" id="Phobius"/>
    </source>
</evidence>
<accession>A0ABS5KV96</accession>
<dbReference type="InterPro" id="IPR001633">
    <property type="entry name" value="EAL_dom"/>
</dbReference>
<feature type="transmembrane region" description="Helical" evidence="1">
    <location>
        <begin position="258"/>
        <end position="278"/>
    </location>
</feature>
<dbReference type="Pfam" id="PF00563">
    <property type="entry name" value="EAL"/>
    <property type="match status" value="1"/>
</dbReference>
<dbReference type="SUPFAM" id="SSF55785">
    <property type="entry name" value="PYP-like sensor domain (PAS domain)"/>
    <property type="match status" value="1"/>
</dbReference>
<feature type="domain" description="EAL" evidence="2">
    <location>
        <begin position="742"/>
        <end position="997"/>
    </location>
</feature>
<dbReference type="InterPro" id="IPR000160">
    <property type="entry name" value="GGDEF_dom"/>
</dbReference>
<proteinExistence type="predicted"/>
<keyword evidence="5" id="KW-1185">Reference proteome</keyword>
<dbReference type="InterPro" id="IPR052155">
    <property type="entry name" value="Biofilm_reg_signaling"/>
</dbReference>
<dbReference type="CDD" id="cd01949">
    <property type="entry name" value="GGDEF"/>
    <property type="match status" value="1"/>
</dbReference>
<dbReference type="InterPro" id="IPR043128">
    <property type="entry name" value="Rev_trsase/Diguanyl_cyclase"/>
</dbReference>
<feature type="transmembrane region" description="Helical" evidence="1">
    <location>
        <begin position="284"/>
        <end position="307"/>
    </location>
</feature>
<dbReference type="SUPFAM" id="SSF141868">
    <property type="entry name" value="EAL domain-like"/>
    <property type="match status" value="1"/>
</dbReference>
<dbReference type="NCBIfam" id="TIGR00254">
    <property type="entry name" value="GGDEF"/>
    <property type="match status" value="1"/>
</dbReference>
<dbReference type="CDD" id="cd00130">
    <property type="entry name" value="PAS"/>
    <property type="match status" value="1"/>
</dbReference>
<evidence type="ECO:0000259" key="2">
    <source>
        <dbReference type="PROSITE" id="PS50883"/>
    </source>
</evidence>
<comment type="caution">
    <text evidence="4">The sequence shown here is derived from an EMBL/GenBank/DDBJ whole genome shotgun (WGS) entry which is preliminary data.</text>
</comment>
<feature type="transmembrane region" description="Helical" evidence="1">
    <location>
        <begin position="224"/>
        <end position="246"/>
    </location>
</feature>
<dbReference type="CDD" id="cd01948">
    <property type="entry name" value="EAL"/>
    <property type="match status" value="1"/>
</dbReference>
<feature type="transmembrane region" description="Helical" evidence="1">
    <location>
        <begin position="89"/>
        <end position="109"/>
    </location>
</feature>
<name>A0ABS5KV96_9ACTN</name>
<feature type="transmembrane region" description="Helical" evidence="1">
    <location>
        <begin position="184"/>
        <end position="204"/>
    </location>
</feature>